<feature type="compositionally biased region" description="Basic and acidic residues" evidence="1">
    <location>
        <begin position="90"/>
        <end position="99"/>
    </location>
</feature>
<sequence>MSLSDTFDGKALQMDFSHKSVDRIIFCVFLESDHKIYKEKMLHHFPIDDEDMHENSPLTKKYRSKELSEKSDDKIEVSTEESPDGQAENSLKKKEDEKCTGSPSVPLESQDDDSKPSDVYMDSQVEDQSEDNEMPTQPCSQTEVGNSQAQSEGTQKMSDDEENSPTQGEDKENNEHIPYIDDCEDESGQ</sequence>
<evidence type="ECO:0000313" key="3">
    <source>
        <dbReference type="Proteomes" id="UP000287033"/>
    </source>
</evidence>
<dbReference type="STRING" id="137246.A0A401SES1"/>
<evidence type="ECO:0000256" key="1">
    <source>
        <dbReference type="SAM" id="MobiDB-lite"/>
    </source>
</evidence>
<dbReference type="OrthoDB" id="6133115at2759"/>
<feature type="compositionally biased region" description="Polar residues" evidence="1">
    <location>
        <begin position="134"/>
        <end position="156"/>
    </location>
</feature>
<evidence type="ECO:0000313" key="2">
    <source>
        <dbReference type="EMBL" id="GCC28917.1"/>
    </source>
</evidence>
<dbReference type="AlphaFoldDB" id="A0A401SES1"/>
<feature type="compositionally biased region" description="Basic and acidic residues" evidence="1">
    <location>
        <begin position="64"/>
        <end position="77"/>
    </location>
</feature>
<keyword evidence="3" id="KW-1185">Reference proteome</keyword>
<name>A0A401SES1_CHIPU</name>
<protein>
    <submittedName>
        <fullName evidence="2">Uncharacterized protein</fullName>
    </submittedName>
</protein>
<feature type="compositionally biased region" description="Basic and acidic residues" evidence="1">
    <location>
        <begin position="168"/>
        <end position="179"/>
    </location>
</feature>
<comment type="caution">
    <text evidence="2">The sequence shown here is derived from an EMBL/GenBank/DDBJ whole genome shotgun (WGS) entry which is preliminary data.</text>
</comment>
<gene>
    <name evidence="2" type="ORF">chiPu_0007351</name>
</gene>
<organism evidence="2 3">
    <name type="scientific">Chiloscyllium punctatum</name>
    <name type="common">Brownbanded bambooshark</name>
    <name type="synonym">Hemiscyllium punctatum</name>
    <dbReference type="NCBI Taxonomy" id="137246"/>
    <lineage>
        <taxon>Eukaryota</taxon>
        <taxon>Metazoa</taxon>
        <taxon>Chordata</taxon>
        <taxon>Craniata</taxon>
        <taxon>Vertebrata</taxon>
        <taxon>Chondrichthyes</taxon>
        <taxon>Elasmobranchii</taxon>
        <taxon>Galeomorphii</taxon>
        <taxon>Galeoidea</taxon>
        <taxon>Orectolobiformes</taxon>
        <taxon>Hemiscylliidae</taxon>
        <taxon>Chiloscyllium</taxon>
    </lineage>
</organism>
<dbReference type="EMBL" id="BEZZ01000225">
    <property type="protein sequence ID" value="GCC28917.1"/>
    <property type="molecule type" value="Genomic_DNA"/>
</dbReference>
<reference evidence="2 3" key="1">
    <citation type="journal article" date="2018" name="Nat. Ecol. Evol.">
        <title>Shark genomes provide insights into elasmobranch evolution and the origin of vertebrates.</title>
        <authorList>
            <person name="Hara Y"/>
            <person name="Yamaguchi K"/>
            <person name="Onimaru K"/>
            <person name="Kadota M"/>
            <person name="Koyanagi M"/>
            <person name="Keeley SD"/>
            <person name="Tatsumi K"/>
            <person name="Tanaka K"/>
            <person name="Motone F"/>
            <person name="Kageyama Y"/>
            <person name="Nozu R"/>
            <person name="Adachi N"/>
            <person name="Nishimura O"/>
            <person name="Nakagawa R"/>
            <person name="Tanegashima C"/>
            <person name="Kiyatake I"/>
            <person name="Matsumoto R"/>
            <person name="Murakumo K"/>
            <person name="Nishida K"/>
            <person name="Terakita A"/>
            <person name="Kuratani S"/>
            <person name="Sato K"/>
            <person name="Hyodo S Kuraku.S."/>
        </authorList>
    </citation>
    <scope>NUCLEOTIDE SEQUENCE [LARGE SCALE GENOMIC DNA]</scope>
</reference>
<accession>A0A401SES1</accession>
<proteinExistence type="predicted"/>
<dbReference type="Proteomes" id="UP000287033">
    <property type="component" value="Unassembled WGS sequence"/>
</dbReference>
<feature type="region of interest" description="Disordered" evidence="1">
    <location>
        <begin position="48"/>
        <end position="189"/>
    </location>
</feature>
<feature type="compositionally biased region" description="Acidic residues" evidence="1">
    <location>
        <begin position="124"/>
        <end position="133"/>
    </location>
</feature>